<organism evidence="2">
    <name type="scientific">Panstrongylus lignarius</name>
    <dbReference type="NCBI Taxonomy" id="156445"/>
    <lineage>
        <taxon>Eukaryota</taxon>
        <taxon>Metazoa</taxon>
        <taxon>Ecdysozoa</taxon>
        <taxon>Arthropoda</taxon>
        <taxon>Hexapoda</taxon>
        <taxon>Insecta</taxon>
        <taxon>Pterygota</taxon>
        <taxon>Neoptera</taxon>
        <taxon>Paraneoptera</taxon>
        <taxon>Hemiptera</taxon>
        <taxon>Heteroptera</taxon>
        <taxon>Panheteroptera</taxon>
        <taxon>Cimicomorpha</taxon>
        <taxon>Reduviidae</taxon>
        <taxon>Triatominae</taxon>
        <taxon>Panstrongylus</taxon>
    </lineage>
</organism>
<evidence type="ECO:0000313" key="2">
    <source>
        <dbReference type="EMBL" id="JAW14945.1"/>
    </source>
</evidence>
<feature type="chain" id="PRO_5012940106" evidence="1">
    <location>
        <begin position="24"/>
        <end position="97"/>
    </location>
</feature>
<proteinExistence type="predicted"/>
<keyword evidence="1" id="KW-0732">Signal</keyword>
<name>A0A224XR05_9HEMI</name>
<sequence length="97" mass="11191">MRHCCLRLHLSLIFTLLPYASQSVSFFLGSLQIRRSFLPYIALKISIVYPLGQVNSISSFSHTSSLRISSVLTVRKYPARTRRPIMYISFYCKNSEL</sequence>
<protein>
    <submittedName>
        <fullName evidence="2">Putative secreted protein</fullName>
    </submittedName>
</protein>
<accession>A0A224XR05</accession>
<dbReference type="AlphaFoldDB" id="A0A224XR05"/>
<dbReference type="EMBL" id="GFTR01001481">
    <property type="protein sequence ID" value="JAW14945.1"/>
    <property type="molecule type" value="Transcribed_RNA"/>
</dbReference>
<reference evidence="2" key="1">
    <citation type="journal article" date="2018" name="PLoS Negl. Trop. Dis.">
        <title>An insight into the salivary gland and fat body transcriptome of Panstrongylus lignarius (Hemiptera: Heteroptera), the main vector of Chagas disease in Peru.</title>
        <authorList>
            <person name="Nevoa J.C."/>
            <person name="Mendes M.T."/>
            <person name="da Silva M.V."/>
            <person name="Soares S.C."/>
            <person name="Oliveira C.J.F."/>
            <person name="Ribeiro J.M.C."/>
        </authorList>
    </citation>
    <scope>NUCLEOTIDE SEQUENCE</scope>
</reference>
<evidence type="ECO:0000256" key="1">
    <source>
        <dbReference type="SAM" id="SignalP"/>
    </source>
</evidence>
<feature type="signal peptide" evidence="1">
    <location>
        <begin position="1"/>
        <end position="23"/>
    </location>
</feature>